<evidence type="ECO:0000313" key="4">
    <source>
        <dbReference type="EMBL" id="CAC5400474.1"/>
    </source>
</evidence>
<dbReference type="Proteomes" id="UP000507470">
    <property type="component" value="Unassembled WGS sequence"/>
</dbReference>
<dbReference type="InterPro" id="IPR037351">
    <property type="entry name" value="Murr1"/>
</dbReference>
<dbReference type="InterPro" id="IPR033776">
    <property type="entry name" value="COMMD1_N"/>
</dbReference>
<comment type="similarity">
    <text evidence="2">Belongs to the COMM domain-containing protein 1 family.</text>
</comment>
<protein>
    <recommendedName>
        <fullName evidence="1">COMM domain-containing protein 1</fullName>
    </recommendedName>
</protein>
<sequence>MGDEAKKLLALLNGIARRTYYGEEEMSDDFLLSQIYPDVPKEESSGLITKCTGLLKNMVSADMDFNQLDAFLVSQTKRRENPLTEEQTQVFRKFWKNNKNKIHDSIIAKTKWNNSLQNVLWRIDLKAQARNMEQMNESSAIMEFQINSPENKSEVVRFEMDETKLTEVLTQMKEIETEINNYCQ</sequence>
<reference evidence="4 5" key="1">
    <citation type="submission" date="2020-06" db="EMBL/GenBank/DDBJ databases">
        <authorList>
            <person name="Li R."/>
            <person name="Bekaert M."/>
        </authorList>
    </citation>
    <scope>NUCLEOTIDE SEQUENCE [LARGE SCALE GENOMIC DNA]</scope>
    <source>
        <strain evidence="5">wild</strain>
    </source>
</reference>
<proteinExistence type="inferred from homology"/>
<dbReference type="GO" id="GO:0005768">
    <property type="term" value="C:endosome"/>
    <property type="evidence" value="ECO:0007669"/>
    <property type="project" value="TreeGrafter"/>
</dbReference>
<feature type="domain" description="COMM" evidence="3">
    <location>
        <begin position="115"/>
        <end position="183"/>
    </location>
</feature>
<dbReference type="PANTHER" id="PTHR21199">
    <property type="entry name" value="COMM DOMAIN-CONTAINING PROTEIN 1"/>
    <property type="match status" value="1"/>
</dbReference>
<evidence type="ECO:0000256" key="1">
    <source>
        <dbReference type="ARBA" id="ARBA00016551"/>
    </source>
</evidence>
<dbReference type="EMBL" id="CACVKT020006205">
    <property type="protein sequence ID" value="CAC5400474.1"/>
    <property type="molecule type" value="Genomic_DNA"/>
</dbReference>
<dbReference type="GO" id="GO:1902306">
    <property type="term" value="P:negative regulation of sodium ion transmembrane transport"/>
    <property type="evidence" value="ECO:0007669"/>
    <property type="project" value="TreeGrafter"/>
</dbReference>
<gene>
    <name evidence="4" type="ORF">MCOR_34655</name>
</gene>
<dbReference type="AlphaFoldDB" id="A0A6J8CZW4"/>
<accession>A0A6J8CZW4</accession>
<dbReference type="InterPro" id="IPR017920">
    <property type="entry name" value="COMM"/>
</dbReference>
<evidence type="ECO:0000259" key="3">
    <source>
        <dbReference type="PROSITE" id="PS51269"/>
    </source>
</evidence>
<dbReference type="GO" id="GO:0031398">
    <property type="term" value="P:positive regulation of protein ubiquitination"/>
    <property type="evidence" value="ECO:0007669"/>
    <property type="project" value="TreeGrafter"/>
</dbReference>
<dbReference type="OrthoDB" id="10251426at2759"/>
<keyword evidence="5" id="KW-1185">Reference proteome</keyword>
<dbReference type="Pfam" id="PF07258">
    <property type="entry name" value="COMM_domain"/>
    <property type="match status" value="1"/>
</dbReference>
<dbReference type="PANTHER" id="PTHR21199:SF1">
    <property type="entry name" value="COMM DOMAIN-CONTAINING PROTEIN 1"/>
    <property type="match status" value="1"/>
</dbReference>
<organism evidence="4 5">
    <name type="scientific">Mytilus coruscus</name>
    <name type="common">Sea mussel</name>
    <dbReference type="NCBI Taxonomy" id="42192"/>
    <lineage>
        <taxon>Eukaryota</taxon>
        <taxon>Metazoa</taxon>
        <taxon>Spiralia</taxon>
        <taxon>Lophotrochozoa</taxon>
        <taxon>Mollusca</taxon>
        <taxon>Bivalvia</taxon>
        <taxon>Autobranchia</taxon>
        <taxon>Pteriomorphia</taxon>
        <taxon>Mytilida</taxon>
        <taxon>Mytiloidea</taxon>
        <taxon>Mytilidae</taxon>
        <taxon>Mytilinae</taxon>
        <taxon>Mytilus</taxon>
    </lineage>
</organism>
<dbReference type="Pfam" id="PF17221">
    <property type="entry name" value="COMMD1_N"/>
    <property type="match status" value="1"/>
</dbReference>
<dbReference type="PROSITE" id="PS51269">
    <property type="entry name" value="COMM"/>
    <property type="match status" value="1"/>
</dbReference>
<dbReference type="GO" id="GO:0032434">
    <property type="term" value="P:regulation of proteasomal ubiquitin-dependent protein catabolic process"/>
    <property type="evidence" value="ECO:0007669"/>
    <property type="project" value="TreeGrafter"/>
</dbReference>
<dbReference type="GO" id="GO:2000009">
    <property type="term" value="P:negative regulation of protein localization to cell surface"/>
    <property type="evidence" value="ECO:0007669"/>
    <property type="project" value="TreeGrafter"/>
</dbReference>
<name>A0A6J8CZW4_MYTCO</name>
<dbReference type="GO" id="GO:0055070">
    <property type="term" value="P:copper ion homeostasis"/>
    <property type="evidence" value="ECO:0007669"/>
    <property type="project" value="InterPro"/>
</dbReference>
<evidence type="ECO:0000256" key="2">
    <source>
        <dbReference type="ARBA" id="ARBA00093455"/>
    </source>
</evidence>
<evidence type="ECO:0000313" key="5">
    <source>
        <dbReference type="Proteomes" id="UP000507470"/>
    </source>
</evidence>